<gene>
    <name evidence="3" type="ORF">BET10_18960</name>
</gene>
<feature type="transmembrane region" description="Helical" evidence="1">
    <location>
        <begin position="270"/>
        <end position="289"/>
    </location>
</feature>
<dbReference type="AlphaFoldDB" id="A0A1S1MVA8"/>
<dbReference type="PANTHER" id="PTHR14136">
    <property type="entry name" value="BTB_POZ DOMAIN-CONTAINING PROTEIN KCTD9"/>
    <property type="match status" value="1"/>
</dbReference>
<dbReference type="Gene3D" id="2.160.20.80">
    <property type="entry name" value="E3 ubiquitin-protein ligase SopA"/>
    <property type="match status" value="1"/>
</dbReference>
<keyword evidence="1" id="KW-0472">Membrane</keyword>
<keyword evidence="1" id="KW-1133">Transmembrane helix</keyword>
<dbReference type="InterPro" id="IPR001646">
    <property type="entry name" value="5peptide_repeat"/>
</dbReference>
<dbReference type="RefSeq" id="WP_070986811.1">
    <property type="nucleotide sequence ID" value="NZ_MKJU01000030.1"/>
</dbReference>
<dbReference type="SUPFAM" id="SSF141571">
    <property type="entry name" value="Pentapeptide repeat-like"/>
    <property type="match status" value="1"/>
</dbReference>
<dbReference type="Gene3D" id="1.10.287.70">
    <property type="match status" value="1"/>
</dbReference>
<dbReference type="InterPro" id="IPR051082">
    <property type="entry name" value="Pentapeptide-BTB/POZ_domain"/>
</dbReference>
<proteinExistence type="predicted"/>
<evidence type="ECO:0000313" key="3">
    <source>
        <dbReference type="EMBL" id="OHU88898.1"/>
    </source>
</evidence>
<dbReference type="OrthoDB" id="9813518at2"/>
<sequence length="326" mass="37322">MSDKPCCQYKSPDGHKCQEIDMGSGLCFWHDAKFDKSGLELTQKLERYAKRGGLLHGLELKRANLEGLNLVKFGDHNGYDLSYSNFYRANLQGAHLFNNTFCHASLMKADLREANLHCCHLEGTNLLGIKLNNTRIDNLYLGDKLLQEQQAFNALKEKRIDDANDLFLQSEEIYRSLRKGAEQQGLFEMAGKFTYQELRMRHQQYPKFSQRRIVSSFINLLCGYGEKPENVIRFSLTMIVFCALMYFIFGVTYDEQRLQLDFANSFSDNIGALLNSFYFSVVTFTTLGYGDITPVGFSRFIAAVEAFTGSFSLALFVVVFVKRMTR</sequence>
<dbReference type="Pfam" id="PF07885">
    <property type="entry name" value="Ion_trans_2"/>
    <property type="match status" value="1"/>
</dbReference>
<evidence type="ECO:0000313" key="4">
    <source>
        <dbReference type="Proteomes" id="UP000179786"/>
    </source>
</evidence>
<dbReference type="InterPro" id="IPR013099">
    <property type="entry name" value="K_chnl_dom"/>
</dbReference>
<accession>A0A1S1MVA8</accession>
<name>A0A1S1MVA8_9GAMM</name>
<feature type="transmembrane region" description="Helical" evidence="1">
    <location>
        <begin position="231"/>
        <end position="249"/>
    </location>
</feature>
<keyword evidence="1" id="KW-0812">Transmembrane</keyword>
<evidence type="ECO:0000256" key="1">
    <source>
        <dbReference type="SAM" id="Phobius"/>
    </source>
</evidence>
<organism evidence="3 4">
    <name type="scientific">Pseudoalteromonas amylolytica</name>
    <dbReference type="NCBI Taxonomy" id="1859457"/>
    <lineage>
        <taxon>Bacteria</taxon>
        <taxon>Pseudomonadati</taxon>
        <taxon>Pseudomonadota</taxon>
        <taxon>Gammaproteobacteria</taxon>
        <taxon>Alteromonadales</taxon>
        <taxon>Pseudoalteromonadaceae</taxon>
        <taxon>Pseudoalteromonas</taxon>
    </lineage>
</organism>
<dbReference type="EMBL" id="MKJU01000030">
    <property type="protein sequence ID" value="OHU88898.1"/>
    <property type="molecule type" value="Genomic_DNA"/>
</dbReference>
<dbReference type="SUPFAM" id="SSF81324">
    <property type="entry name" value="Voltage-gated potassium channels"/>
    <property type="match status" value="1"/>
</dbReference>
<feature type="domain" description="Potassium channel" evidence="2">
    <location>
        <begin position="242"/>
        <end position="325"/>
    </location>
</feature>
<keyword evidence="4" id="KW-1185">Reference proteome</keyword>
<dbReference type="PANTHER" id="PTHR14136:SF17">
    <property type="entry name" value="BTB_POZ DOMAIN-CONTAINING PROTEIN KCTD9"/>
    <property type="match status" value="1"/>
</dbReference>
<feature type="transmembrane region" description="Helical" evidence="1">
    <location>
        <begin position="301"/>
        <end position="321"/>
    </location>
</feature>
<dbReference type="Pfam" id="PF00805">
    <property type="entry name" value="Pentapeptide"/>
    <property type="match status" value="1"/>
</dbReference>
<protein>
    <submittedName>
        <fullName evidence="3">Potassium transporter Kef</fullName>
    </submittedName>
</protein>
<reference evidence="3 4" key="1">
    <citation type="submission" date="2016-09" db="EMBL/GenBank/DDBJ databases">
        <title>Pseudoalteromonas amylolytica sp. nov., isolated from the surface seawater.</title>
        <authorList>
            <person name="Wu Y.-H."/>
            <person name="Cheng H."/>
            <person name="Jin X.-B."/>
            <person name="Wang C.-S."/>
            <person name="Xu X.-W."/>
        </authorList>
    </citation>
    <scope>NUCLEOTIDE SEQUENCE [LARGE SCALE GENOMIC DNA]</scope>
    <source>
        <strain evidence="3 4">JW1</strain>
    </source>
</reference>
<dbReference type="STRING" id="1859457.BET10_18960"/>
<comment type="caution">
    <text evidence="3">The sequence shown here is derived from an EMBL/GenBank/DDBJ whole genome shotgun (WGS) entry which is preliminary data.</text>
</comment>
<dbReference type="Proteomes" id="UP000179786">
    <property type="component" value="Unassembled WGS sequence"/>
</dbReference>
<evidence type="ECO:0000259" key="2">
    <source>
        <dbReference type="Pfam" id="PF07885"/>
    </source>
</evidence>